<dbReference type="PANTHER" id="PTHR12128">
    <property type="entry name" value="DIHYDRODIPICOLINATE SYNTHASE"/>
    <property type="match status" value="1"/>
</dbReference>
<evidence type="ECO:0000313" key="2">
    <source>
        <dbReference type="EMBL" id="MBB6097503.1"/>
    </source>
</evidence>
<dbReference type="AlphaFoldDB" id="A0A841HXC4"/>
<dbReference type="Proteomes" id="UP000569951">
    <property type="component" value="Unassembled WGS sequence"/>
</dbReference>
<dbReference type="InterPro" id="IPR013785">
    <property type="entry name" value="Aldolase_TIM"/>
</dbReference>
<accession>A0A841HXC4</accession>
<keyword evidence="1 2" id="KW-0456">Lyase</keyword>
<dbReference type="Gene3D" id="3.20.20.70">
    <property type="entry name" value="Aldolase class I"/>
    <property type="match status" value="1"/>
</dbReference>
<dbReference type="PANTHER" id="PTHR12128:SF51">
    <property type="entry name" value="BLL4205 PROTEIN"/>
    <property type="match status" value="1"/>
</dbReference>
<dbReference type="Pfam" id="PF00701">
    <property type="entry name" value="DHDPS"/>
    <property type="match status" value="1"/>
</dbReference>
<evidence type="ECO:0000313" key="3">
    <source>
        <dbReference type="Proteomes" id="UP000569951"/>
    </source>
</evidence>
<name>A0A841HXC4_9DEIO</name>
<protein>
    <submittedName>
        <fullName evidence="2">Dihydrodipicolinate synthase/N-acetylneuraminate lyase</fullName>
    </submittedName>
</protein>
<gene>
    <name evidence="2" type="ORF">HNR42_000920</name>
</gene>
<comment type="caution">
    <text evidence="2">The sequence shown here is derived from an EMBL/GenBank/DDBJ whole genome shotgun (WGS) entry which is preliminary data.</text>
</comment>
<sequence length="345" mass="38224">MNIREYLRQGHVIPAHPLALDDEGRLEERYQRALTRYYLEAGAGGLAVGVHTTQFEIHDNGLLEPVLRLAAEEHARAGSGAALIAGAVGGTEQAVREARLARDLGYHAVLLSLRALRAASQAELIAHCRAVARELPLVGFYLQPAVGGQVLPYAFWREFFEIENVVAVKAAPFHRYWTLDVMRALADSGRAHEIVLYTGNDDHILLDLVLPTRFSQAGETLCFAGGLLGQWAVWTRRAVELLEEAKRWREEGAVPHSFLLQAQQLTDANAAVFDVAGEFRGCIAGIQYVLWRQGLLPSMRCVSDHEVLSPGQQQEIERVRAAYPHLTDDAFVAANLGRWLDRVPV</sequence>
<proteinExistence type="predicted"/>
<dbReference type="EMBL" id="JACHHG010000003">
    <property type="protein sequence ID" value="MBB6097503.1"/>
    <property type="molecule type" value="Genomic_DNA"/>
</dbReference>
<dbReference type="SMART" id="SM01130">
    <property type="entry name" value="DHDPS"/>
    <property type="match status" value="1"/>
</dbReference>
<dbReference type="InterPro" id="IPR002220">
    <property type="entry name" value="DapA-like"/>
</dbReference>
<evidence type="ECO:0000256" key="1">
    <source>
        <dbReference type="ARBA" id="ARBA00023239"/>
    </source>
</evidence>
<keyword evidence="3" id="KW-1185">Reference proteome</keyword>
<reference evidence="2 3" key="1">
    <citation type="submission" date="2020-08" db="EMBL/GenBank/DDBJ databases">
        <title>Genomic Encyclopedia of Type Strains, Phase IV (KMG-IV): sequencing the most valuable type-strain genomes for metagenomic binning, comparative biology and taxonomic classification.</title>
        <authorList>
            <person name="Goeker M."/>
        </authorList>
    </citation>
    <scope>NUCLEOTIDE SEQUENCE [LARGE SCALE GENOMIC DNA]</scope>
    <source>
        <strain evidence="2 3">DSM 21458</strain>
    </source>
</reference>
<dbReference type="SUPFAM" id="SSF51569">
    <property type="entry name" value="Aldolase"/>
    <property type="match status" value="1"/>
</dbReference>
<dbReference type="RefSeq" id="WP_183985014.1">
    <property type="nucleotide sequence ID" value="NZ_JACHHG010000003.1"/>
</dbReference>
<dbReference type="GO" id="GO:0008840">
    <property type="term" value="F:4-hydroxy-tetrahydrodipicolinate synthase activity"/>
    <property type="evidence" value="ECO:0007669"/>
    <property type="project" value="TreeGrafter"/>
</dbReference>
<dbReference type="CDD" id="cd00408">
    <property type="entry name" value="DHDPS-like"/>
    <property type="match status" value="1"/>
</dbReference>
<organism evidence="2 3">
    <name type="scientific">Deinobacterium chartae</name>
    <dbReference type="NCBI Taxonomy" id="521158"/>
    <lineage>
        <taxon>Bacteria</taxon>
        <taxon>Thermotogati</taxon>
        <taxon>Deinococcota</taxon>
        <taxon>Deinococci</taxon>
        <taxon>Deinococcales</taxon>
        <taxon>Deinococcaceae</taxon>
        <taxon>Deinobacterium</taxon>
    </lineage>
</organism>